<feature type="region of interest" description="Disordered" evidence="1">
    <location>
        <begin position="1"/>
        <end position="29"/>
    </location>
</feature>
<keyword evidence="2" id="KW-0812">Transmembrane</keyword>
<evidence type="ECO:0000256" key="1">
    <source>
        <dbReference type="SAM" id="MobiDB-lite"/>
    </source>
</evidence>
<keyword evidence="4" id="KW-1185">Reference proteome</keyword>
<organism evidence="3 4">
    <name type="scientific">Pomacea canaliculata</name>
    <name type="common">Golden apple snail</name>
    <dbReference type="NCBI Taxonomy" id="400727"/>
    <lineage>
        <taxon>Eukaryota</taxon>
        <taxon>Metazoa</taxon>
        <taxon>Spiralia</taxon>
        <taxon>Lophotrochozoa</taxon>
        <taxon>Mollusca</taxon>
        <taxon>Gastropoda</taxon>
        <taxon>Caenogastropoda</taxon>
        <taxon>Architaenioglossa</taxon>
        <taxon>Ampullarioidea</taxon>
        <taxon>Ampullariidae</taxon>
        <taxon>Pomacea</taxon>
    </lineage>
</organism>
<accession>A0A2T7Q196</accession>
<comment type="caution">
    <text evidence="3">The sequence shown here is derived from an EMBL/GenBank/DDBJ whole genome shotgun (WGS) entry which is preliminary data.</text>
</comment>
<keyword evidence="2" id="KW-0472">Membrane</keyword>
<proteinExistence type="predicted"/>
<dbReference type="Proteomes" id="UP000245119">
    <property type="component" value="Linkage Group LG1"/>
</dbReference>
<evidence type="ECO:0000313" key="4">
    <source>
        <dbReference type="Proteomes" id="UP000245119"/>
    </source>
</evidence>
<evidence type="ECO:0000256" key="2">
    <source>
        <dbReference type="SAM" id="Phobius"/>
    </source>
</evidence>
<dbReference type="AlphaFoldDB" id="A0A2T7Q196"/>
<feature type="compositionally biased region" description="Polar residues" evidence="1">
    <location>
        <begin position="18"/>
        <end position="29"/>
    </location>
</feature>
<gene>
    <name evidence="3" type="ORF">C0Q70_02070</name>
</gene>
<protein>
    <submittedName>
        <fullName evidence="3">Uncharacterized protein</fullName>
    </submittedName>
</protein>
<reference evidence="3 4" key="1">
    <citation type="submission" date="2018-04" db="EMBL/GenBank/DDBJ databases">
        <title>The genome of golden apple snail Pomacea canaliculata provides insight into stress tolerance and invasive adaptation.</title>
        <authorList>
            <person name="Liu C."/>
            <person name="Liu B."/>
            <person name="Ren Y."/>
            <person name="Zhang Y."/>
            <person name="Wang H."/>
            <person name="Li S."/>
            <person name="Jiang F."/>
            <person name="Yin L."/>
            <person name="Zhang G."/>
            <person name="Qian W."/>
            <person name="Fan W."/>
        </authorList>
    </citation>
    <scope>NUCLEOTIDE SEQUENCE [LARGE SCALE GENOMIC DNA]</scope>
    <source>
        <strain evidence="3">SZHN2017</strain>
        <tissue evidence="3">Muscle</tissue>
    </source>
</reference>
<sequence length="128" mass="14577">METSTDKTKVRDNDSDKAQISMTGAQAPRGQQLQVLGSHPLQGRQLHTRYPHQDQTTTVAMAGLERIWHSYKIRVSTKYKLYKCLVVSILLYGFDTWALLAETEKRIQAFENKCPRVVKAAVVRGRTD</sequence>
<evidence type="ECO:0000313" key="3">
    <source>
        <dbReference type="EMBL" id="PVD39439.1"/>
    </source>
</evidence>
<dbReference type="EMBL" id="PZQS01000001">
    <property type="protein sequence ID" value="PVD39439.1"/>
    <property type="molecule type" value="Genomic_DNA"/>
</dbReference>
<feature type="transmembrane region" description="Helical" evidence="2">
    <location>
        <begin position="81"/>
        <end position="100"/>
    </location>
</feature>
<name>A0A2T7Q196_POMCA</name>
<feature type="compositionally biased region" description="Basic and acidic residues" evidence="1">
    <location>
        <begin position="1"/>
        <end position="17"/>
    </location>
</feature>
<keyword evidence="2" id="KW-1133">Transmembrane helix</keyword>